<evidence type="ECO:0000313" key="2">
    <source>
        <dbReference type="EMBL" id="KAK1621721.1"/>
    </source>
</evidence>
<dbReference type="AlphaFoldDB" id="A0AAJ0E7L4"/>
<proteinExistence type="predicted"/>
<feature type="region of interest" description="Disordered" evidence="1">
    <location>
        <begin position="1"/>
        <end position="69"/>
    </location>
</feature>
<feature type="compositionally biased region" description="Polar residues" evidence="1">
    <location>
        <begin position="57"/>
        <end position="69"/>
    </location>
</feature>
<evidence type="ECO:0000313" key="3">
    <source>
        <dbReference type="Proteomes" id="UP001243989"/>
    </source>
</evidence>
<evidence type="ECO:0000256" key="1">
    <source>
        <dbReference type="SAM" id="MobiDB-lite"/>
    </source>
</evidence>
<comment type="caution">
    <text evidence="2">The sequence shown here is derived from an EMBL/GenBank/DDBJ whole genome shotgun (WGS) entry which is preliminary data.</text>
</comment>
<protein>
    <submittedName>
        <fullName evidence="2">Uncharacterized protein</fullName>
    </submittedName>
</protein>
<feature type="compositionally biased region" description="Basic and acidic residues" evidence="1">
    <location>
        <begin position="32"/>
        <end position="41"/>
    </location>
</feature>
<sequence length="237" mass="26137">MKQSCSIGHSISERRPIGLTLEQSTSVATHPTIRELTKPLRELPQGSGENSNRESETSGLTSKPQTTSSVRYMASDLPTLRTDDTCRPQGPAPRHLMKKLTAPIVATLEGQYRRRDEAIEAVSTYCLVQEGCTVPRSRPRSTPEAAICCSTSDPPEGGQLDLVTRSVPITNDKERPKRCFICIGQASDLIPDDKGRLDELTHEFCSRRAPVMFSASLQLFKRSASLKRWAIGDRGDP</sequence>
<name>A0AAJ0E7L4_9PEZI</name>
<keyword evidence="3" id="KW-1185">Reference proteome</keyword>
<dbReference type="EMBL" id="JAHMHQ010000044">
    <property type="protein sequence ID" value="KAK1621721.1"/>
    <property type="molecule type" value="Genomic_DNA"/>
</dbReference>
<accession>A0AAJ0E7L4</accession>
<dbReference type="GeneID" id="85467032"/>
<dbReference type="Proteomes" id="UP001243989">
    <property type="component" value="Unassembled WGS sequence"/>
</dbReference>
<dbReference type="RefSeq" id="XP_060437716.1">
    <property type="nucleotide sequence ID" value="XM_060582170.1"/>
</dbReference>
<organism evidence="2 3">
    <name type="scientific">Colletotrichum phormii</name>
    <dbReference type="NCBI Taxonomy" id="359342"/>
    <lineage>
        <taxon>Eukaryota</taxon>
        <taxon>Fungi</taxon>
        <taxon>Dikarya</taxon>
        <taxon>Ascomycota</taxon>
        <taxon>Pezizomycotina</taxon>
        <taxon>Sordariomycetes</taxon>
        <taxon>Hypocreomycetidae</taxon>
        <taxon>Glomerellales</taxon>
        <taxon>Glomerellaceae</taxon>
        <taxon>Colletotrichum</taxon>
        <taxon>Colletotrichum acutatum species complex</taxon>
    </lineage>
</organism>
<gene>
    <name evidence="2" type="ORF">BDP81DRAFT_171857</name>
</gene>
<reference evidence="2" key="1">
    <citation type="submission" date="2021-06" db="EMBL/GenBank/DDBJ databases">
        <title>Comparative genomics, transcriptomics and evolutionary studies reveal genomic signatures of adaptation to plant cell wall in hemibiotrophic fungi.</title>
        <authorList>
            <consortium name="DOE Joint Genome Institute"/>
            <person name="Baroncelli R."/>
            <person name="Diaz J.F."/>
            <person name="Benocci T."/>
            <person name="Peng M."/>
            <person name="Battaglia E."/>
            <person name="Haridas S."/>
            <person name="Andreopoulos W."/>
            <person name="Labutti K."/>
            <person name="Pangilinan J."/>
            <person name="Floch G.L."/>
            <person name="Makela M.R."/>
            <person name="Henrissat B."/>
            <person name="Grigoriev I.V."/>
            <person name="Crouch J.A."/>
            <person name="De Vries R.P."/>
            <person name="Sukno S.A."/>
            <person name="Thon M.R."/>
        </authorList>
    </citation>
    <scope>NUCLEOTIDE SEQUENCE</scope>
    <source>
        <strain evidence="2">CBS 102054</strain>
    </source>
</reference>